<gene>
    <name evidence="5" type="ORF">GOODEAATRI_004385</name>
</gene>
<evidence type="ECO:0000259" key="3">
    <source>
        <dbReference type="Pfam" id="PF16422"/>
    </source>
</evidence>
<name>A0ABV0PVF7_9TELE</name>
<evidence type="ECO:0000313" key="5">
    <source>
        <dbReference type="EMBL" id="MEQ2187403.1"/>
    </source>
</evidence>
<keyword evidence="1" id="KW-0217">Developmental protein</keyword>
<dbReference type="Gene3D" id="2.60.40.3180">
    <property type="entry name" value="Transcription factor COE1, DNA-binding domain"/>
    <property type="match status" value="1"/>
</dbReference>
<dbReference type="Pfam" id="PF16422">
    <property type="entry name" value="COE1_DBD"/>
    <property type="match status" value="1"/>
</dbReference>
<keyword evidence="1" id="KW-0804">Transcription</keyword>
<dbReference type="Pfam" id="PF16423">
    <property type="entry name" value="COE1_HLH"/>
    <property type="match status" value="1"/>
</dbReference>
<dbReference type="InterPro" id="IPR032201">
    <property type="entry name" value="COE_HLH"/>
</dbReference>
<sequence>MVTQWRGEEMCEPLNADVLWKSLVVLSSTVSVDGHVLAVSDNMFVHNNSKHGRRARRLEPGESVENTMEYGDPEKLAKDMLLKRAADIAEALYSVPRPHSQLQGLPSSPAHGSVMGLGSYPSQLGVSIGDPGQSSQGYIRNSSSLSPRGYPSASTPQQSSYGGSGGMTGGYGTVPMTSLGVPGSPGFSSASPTSSPYSKILLPP</sequence>
<keyword evidence="1" id="KW-0863">Zinc-finger</keyword>
<feature type="domain" description="Transcription factor COE DNA-binding" evidence="3">
    <location>
        <begin position="23"/>
        <end position="58"/>
    </location>
</feature>
<evidence type="ECO:0000313" key="6">
    <source>
        <dbReference type="Proteomes" id="UP001476798"/>
    </source>
</evidence>
<comment type="caution">
    <text evidence="5">The sequence shown here is derived from an EMBL/GenBank/DDBJ whole genome shotgun (WGS) entry which is preliminary data.</text>
</comment>
<reference evidence="5 6" key="1">
    <citation type="submission" date="2021-06" db="EMBL/GenBank/DDBJ databases">
        <authorList>
            <person name="Palmer J.M."/>
        </authorList>
    </citation>
    <scope>NUCLEOTIDE SEQUENCE [LARGE SCALE GENOMIC DNA]</scope>
    <source>
        <strain evidence="5 6">GA_2019</strain>
        <tissue evidence="5">Muscle</tissue>
    </source>
</reference>
<accession>A0ABV0PVF7</accession>
<dbReference type="Gene3D" id="1.10.287.4280">
    <property type="match status" value="1"/>
</dbReference>
<dbReference type="InterPro" id="IPR032200">
    <property type="entry name" value="COE_DBD"/>
</dbReference>
<comment type="subcellular location">
    <subcellularLocation>
        <location evidence="1">Nucleus</location>
    </subcellularLocation>
</comment>
<dbReference type="InterPro" id="IPR003523">
    <property type="entry name" value="Transcription_factor_COE"/>
</dbReference>
<dbReference type="EMBL" id="JAHRIO010090145">
    <property type="protein sequence ID" value="MEQ2187403.1"/>
    <property type="molecule type" value="Genomic_DNA"/>
</dbReference>
<feature type="compositionally biased region" description="Gly residues" evidence="2">
    <location>
        <begin position="162"/>
        <end position="172"/>
    </location>
</feature>
<comment type="similarity">
    <text evidence="1">Belongs to the COE family.</text>
</comment>
<evidence type="ECO:0000259" key="4">
    <source>
        <dbReference type="Pfam" id="PF16423"/>
    </source>
</evidence>
<feature type="domain" description="Transcription factor COE helix-loop-helix" evidence="4">
    <location>
        <begin position="71"/>
        <end position="93"/>
    </location>
</feature>
<feature type="compositionally biased region" description="Polar residues" evidence="2">
    <location>
        <begin position="132"/>
        <end position="146"/>
    </location>
</feature>
<evidence type="ECO:0000256" key="1">
    <source>
        <dbReference type="RuleBase" id="RU004489"/>
    </source>
</evidence>
<keyword evidence="1" id="KW-0238">DNA-binding</keyword>
<evidence type="ECO:0000256" key="2">
    <source>
        <dbReference type="SAM" id="MobiDB-lite"/>
    </source>
</evidence>
<feature type="compositionally biased region" description="Low complexity" evidence="2">
    <location>
        <begin position="173"/>
        <end position="198"/>
    </location>
</feature>
<keyword evidence="6" id="KW-1185">Reference proteome</keyword>
<keyword evidence="1" id="KW-0805">Transcription regulation</keyword>
<feature type="region of interest" description="Disordered" evidence="2">
    <location>
        <begin position="125"/>
        <end position="204"/>
    </location>
</feature>
<keyword evidence="1" id="KW-0539">Nucleus</keyword>
<protein>
    <submittedName>
        <fullName evidence="5">Uncharacterized protein</fullName>
    </submittedName>
</protein>
<dbReference type="InterPro" id="IPR038173">
    <property type="entry name" value="COE_DBD_sf"/>
</dbReference>
<dbReference type="Proteomes" id="UP001476798">
    <property type="component" value="Unassembled WGS sequence"/>
</dbReference>
<proteinExistence type="inferred from homology"/>
<keyword evidence="1" id="KW-0862">Zinc</keyword>
<keyword evidence="1" id="KW-0479">Metal-binding</keyword>
<organism evidence="5 6">
    <name type="scientific">Goodea atripinnis</name>
    <dbReference type="NCBI Taxonomy" id="208336"/>
    <lineage>
        <taxon>Eukaryota</taxon>
        <taxon>Metazoa</taxon>
        <taxon>Chordata</taxon>
        <taxon>Craniata</taxon>
        <taxon>Vertebrata</taxon>
        <taxon>Euteleostomi</taxon>
        <taxon>Actinopterygii</taxon>
        <taxon>Neopterygii</taxon>
        <taxon>Teleostei</taxon>
        <taxon>Neoteleostei</taxon>
        <taxon>Acanthomorphata</taxon>
        <taxon>Ovalentaria</taxon>
        <taxon>Atherinomorphae</taxon>
        <taxon>Cyprinodontiformes</taxon>
        <taxon>Goodeidae</taxon>
        <taxon>Goodea</taxon>
    </lineage>
</organism>
<dbReference type="PANTHER" id="PTHR10747">
    <property type="entry name" value="TRANSCRIPTION FACTOR COE FAMILY MEMBER"/>
    <property type="match status" value="1"/>
</dbReference>